<dbReference type="OrthoDB" id="8781266at2"/>
<dbReference type="Proteomes" id="UP000197424">
    <property type="component" value="Chromosome"/>
</dbReference>
<name>A0A248LHG6_9NEIS</name>
<reference evidence="2" key="1">
    <citation type="submission" date="2017-06" db="EMBL/GenBank/DDBJ databases">
        <title>Whole genome sequence of Laribacter hongkongensis LHGZ1.</title>
        <authorList>
            <person name="Chen D."/>
            <person name="Wu H."/>
            <person name="Chen J."/>
        </authorList>
    </citation>
    <scope>NUCLEOTIDE SEQUENCE [LARGE SCALE GENOMIC DNA]</scope>
    <source>
        <strain evidence="2">LHGZ1</strain>
    </source>
</reference>
<evidence type="ECO:0000313" key="1">
    <source>
        <dbReference type="EMBL" id="ASJ24188.1"/>
    </source>
</evidence>
<accession>A0A248LHG6</accession>
<dbReference type="RefSeq" id="WP_088860580.1">
    <property type="nucleotide sequence ID" value="NZ_CP022115.1"/>
</dbReference>
<sequence>MTPEHHSALQERLARNPGIILETLAEAGEATLAELIECLPAGCWHKMAGERMTDVLQLVAGWGEVTTIIHTADGIFEIGGAFPAGESGHGFYNLKSTGGLHGHLRPERCAAVYAVERPFMNKATASLLFANHAGGIMFKIFVGRDAEGQLRADQLAALRALPARMAAATEPPCTTC</sequence>
<dbReference type="InterPro" id="IPR010413">
    <property type="entry name" value="HutX-like"/>
</dbReference>
<dbReference type="InterPro" id="IPR053733">
    <property type="entry name" value="Heme_Transport_Util_sf"/>
</dbReference>
<organism evidence="1 2">
    <name type="scientific">Laribacter hongkongensis</name>
    <dbReference type="NCBI Taxonomy" id="168471"/>
    <lineage>
        <taxon>Bacteria</taxon>
        <taxon>Pseudomonadati</taxon>
        <taxon>Pseudomonadota</taxon>
        <taxon>Betaproteobacteria</taxon>
        <taxon>Neisseriales</taxon>
        <taxon>Aquaspirillaceae</taxon>
        <taxon>Laribacter</taxon>
    </lineage>
</organism>
<dbReference type="AlphaFoldDB" id="A0A248LHG6"/>
<dbReference type="CDD" id="cd16829">
    <property type="entry name" value="ChuX_HutX-like"/>
    <property type="match status" value="1"/>
</dbReference>
<proteinExistence type="predicted"/>
<evidence type="ECO:0000313" key="2">
    <source>
        <dbReference type="Proteomes" id="UP000197424"/>
    </source>
</evidence>
<dbReference type="PIRSF" id="PIRSF030840">
    <property type="entry name" value="DUF1008"/>
    <property type="match status" value="1"/>
</dbReference>
<dbReference type="Pfam" id="PF06228">
    <property type="entry name" value="ChuX_HutX"/>
    <property type="match status" value="1"/>
</dbReference>
<protein>
    <submittedName>
        <fullName evidence="1">Putative heme iron utilization protein</fullName>
    </submittedName>
</protein>
<dbReference type="EMBL" id="CP022115">
    <property type="protein sequence ID" value="ASJ24188.1"/>
    <property type="molecule type" value="Genomic_DNA"/>
</dbReference>
<dbReference type="SUPFAM" id="SSF144064">
    <property type="entry name" value="Heme iron utilization protein-like"/>
    <property type="match status" value="1"/>
</dbReference>
<gene>
    <name evidence="1" type="ORF">LHGZ1_1357</name>
</gene>
<dbReference type="Gene3D" id="3.40.1570.10">
    <property type="entry name" value="HemS/ChuS/ChuX like domains"/>
    <property type="match status" value="1"/>
</dbReference>
<dbReference type="NCBIfam" id="TIGR04108">
    <property type="entry name" value="HutX"/>
    <property type="match status" value="1"/>
</dbReference>